<dbReference type="EMBL" id="CP006694">
    <property type="protein sequence ID" value="EKT87876.1"/>
    <property type="molecule type" value="Genomic_DNA"/>
</dbReference>
<proteinExistence type="predicted"/>
<protein>
    <submittedName>
        <fullName evidence="2">Uncharacterized protein</fullName>
    </submittedName>
</protein>
<gene>
    <name evidence="2" type="ORF">LSS_04521</name>
</gene>
<evidence type="ECO:0000313" key="2">
    <source>
        <dbReference type="EMBL" id="EKT87876.1"/>
    </source>
</evidence>
<reference evidence="2 3" key="2">
    <citation type="journal article" date="2014" name="Emerg. Microbes Infect.">
        <title>Potential impact on kidney infection: a whole-genome analysis of Leptospira santarosai serovar Shermani.</title>
        <authorList>
            <person name="Chou L.F."/>
            <person name="Chen T.W."/>
            <person name="Ko Y.C."/>
            <person name="Pan M.J."/>
            <person name="Tian Y.C."/>
            <person name="Chiu C.H."/>
            <person name="Tang P."/>
            <person name="Hung C.C."/>
            <person name="Yang C.W."/>
        </authorList>
    </citation>
    <scope>NUCLEOTIDE SEQUENCE</scope>
    <source>
        <strain evidence="2 3">LT 821</strain>
    </source>
</reference>
<accession>K8Y4H2</accession>
<dbReference type="AlphaFoldDB" id="K8Y4H2"/>
<dbReference type="Proteomes" id="UP000035800">
    <property type="component" value="Chromosome I"/>
</dbReference>
<evidence type="ECO:0000256" key="1">
    <source>
        <dbReference type="SAM" id="MobiDB-lite"/>
    </source>
</evidence>
<organism evidence="2 3">
    <name type="scientific">Leptospira santarosai serovar Shermani str. LT 821</name>
    <dbReference type="NCBI Taxonomy" id="758847"/>
    <lineage>
        <taxon>Bacteria</taxon>
        <taxon>Pseudomonadati</taxon>
        <taxon>Spirochaetota</taxon>
        <taxon>Spirochaetia</taxon>
        <taxon>Leptospirales</taxon>
        <taxon>Leptospiraceae</taxon>
        <taxon>Leptospira</taxon>
    </lineage>
</organism>
<sequence>MYRERNKDGGSKKSDQKEAESGYTRGREKFSKWL</sequence>
<name>K8Y4H2_9LEPT</name>
<feature type="region of interest" description="Disordered" evidence="1">
    <location>
        <begin position="1"/>
        <end position="34"/>
    </location>
</feature>
<reference evidence="2 3" key="1">
    <citation type="journal article" date="2012" name="Gene">
        <title>Sequence of Leptospira santarosai serovar Shermani genome and prediction of virulence-associated genes.</title>
        <authorList>
            <person name="Chou L.F."/>
            <person name="Chen Y.T."/>
            <person name="Lu C.W."/>
            <person name="Ko Y.C."/>
            <person name="Tang C.Y."/>
            <person name="Pan M.J."/>
            <person name="Tian Y.C."/>
            <person name="Chiu C.H."/>
            <person name="Hung C.C."/>
            <person name="Yang C.W."/>
        </authorList>
    </citation>
    <scope>NUCLEOTIDE SEQUENCE [LARGE SCALE GENOMIC DNA]</scope>
    <source>
        <strain evidence="2">LT 821</strain>
    </source>
</reference>
<dbReference type="KEGG" id="lst:LSS_04521"/>
<dbReference type="STRING" id="758847.LSS_04521"/>
<evidence type="ECO:0000313" key="3">
    <source>
        <dbReference type="Proteomes" id="UP000035800"/>
    </source>
</evidence>